<proteinExistence type="predicted"/>
<evidence type="ECO:0000313" key="1">
    <source>
        <dbReference type="EMBL" id="KAF9443188.1"/>
    </source>
</evidence>
<evidence type="ECO:0000313" key="2">
    <source>
        <dbReference type="Proteomes" id="UP000807342"/>
    </source>
</evidence>
<dbReference type="AlphaFoldDB" id="A0A9P5X2A3"/>
<dbReference type="Gene3D" id="3.60.10.10">
    <property type="entry name" value="Endonuclease/exonuclease/phosphatase"/>
    <property type="match status" value="1"/>
</dbReference>
<sequence length="132" mass="14913">MPPLSPTHSTLPVRIIQLNCNKKGSAIHMLLNKALNNADILLLKEPWWSRISPNDMQGPVGHRAWIPILPTTSQKPDDPPPLRVIAYYQPWPRLEVALRADLAQDRDMQILSISILGKPTMTIINLYNDQGH</sequence>
<keyword evidence="2" id="KW-1185">Reference proteome</keyword>
<gene>
    <name evidence="1" type="ORF">P691DRAFT_680018</name>
</gene>
<dbReference type="SUPFAM" id="SSF56219">
    <property type="entry name" value="DNase I-like"/>
    <property type="match status" value="1"/>
</dbReference>
<reference evidence="1" key="1">
    <citation type="submission" date="2020-11" db="EMBL/GenBank/DDBJ databases">
        <authorList>
            <consortium name="DOE Joint Genome Institute"/>
            <person name="Ahrendt S."/>
            <person name="Riley R."/>
            <person name="Andreopoulos W."/>
            <person name="Labutti K."/>
            <person name="Pangilinan J."/>
            <person name="Ruiz-Duenas F.J."/>
            <person name="Barrasa J.M."/>
            <person name="Sanchez-Garcia M."/>
            <person name="Camarero S."/>
            <person name="Miyauchi S."/>
            <person name="Serrano A."/>
            <person name="Linde D."/>
            <person name="Babiker R."/>
            <person name="Drula E."/>
            <person name="Ayuso-Fernandez I."/>
            <person name="Pacheco R."/>
            <person name="Padilla G."/>
            <person name="Ferreira P."/>
            <person name="Barriuso J."/>
            <person name="Kellner H."/>
            <person name="Castanera R."/>
            <person name="Alfaro M."/>
            <person name="Ramirez L."/>
            <person name="Pisabarro A.G."/>
            <person name="Kuo A."/>
            <person name="Tritt A."/>
            <person name="Lipzen A."/>
            <person name="He G."/>
            <person name="Yan M."/>
            <person name="Ng V."/>
            <person name="Cullen D."/>
            <person name="Martin F."/>
            <person name="Rosso M.-N."/>
            <person name="Henrissat B."/>
            <person name="Hibbett D."/>
            <person name="Martinez A.T."/>
            <person name="Grigoriev I.V."/>
        </authorList>
    </citation>
    <scope>NUCLEOTIDE SEQUENCE</scope>
    <source>
        <strain evidence="1">MF-IS2</strain>
    </source>
</reference>
<evidence type="ECO:0008006" key="3">
    <source>
        <dbReference type="Google" id="ProtNLM"/>
    </source>
</evidence>
<dbReference type="InterPro" id="IPR036691">
    <property type="entry name" value="Endo/exonu/phosph_ase_sf"/>
</dbReference>
<dbReference type="Proteomes" id="UP000807342">
    <property type="component" value="Unassembled WGS sequence"/>
</dbReference>
<dbReference type="EMBL" id="MU151508">
    <property type="protein sequence ID" value="KAF9443188.1"/>
    <property type="molecule type" value="Genomic_DNA"/>
</dbReference>
<name>A0A9P5X2A3_9AGAR</name>
<organism evidence="1 2">
    <name type="scientific">Macrolepiota fuliginosa MF-IS2</name>
    <dbReference type="NCBI Taxonomy" id="1400762"/>
    <lineage>
        <taxon>Eukaryota</taxon>
        <taxon>Fungi</taxon>
        <taxon>Dikarya</taxon>
        <taxon>Basidiomycota</taxon>
        <taxon>Agaricomycotina</taxon>
        <taxon>Agaricomycetes</taxon>
        <taxon>Agaricomycetidae</taxon>
        <taxon>Agaricales</taxon>
        <taxon>Agaricineae</taxon>
        <taxon>Agaricaceae</taxon>
        <taxon>Macrolepiota</taxon>
    </lineage>
</organism>
<comment type="caution">
    <text evidence="1">The sequence shown here is derived from an EMBL/GenBank/DDBJ whole genome shotgun (WGS) entry which is preliminary data.</text>
</comment>
<dbReference type="OrthoDB" id="2855870at2759"/>
<accession>A0A9P5X2A3</accession>
<protein>
    <recommendedName>
        <fullName evidence="3">Endonuclease/exonuclease/phosphatase domain-containing protein</fullName>
    </recommendedName>
</protein>